<evidence type="ECO:0000313" key="3">
    <source>
        <dbReference type="EMBL" id="TDH71301.1"/>
    </source>
</evidence>
<dbReference type="OrthoDB" id="94780at2759"/>
<dbReference type="Gene3D" id="3.40.33.10">
    <property type="entry name" value="CAP"/>
    <property type="match status" value="1"/>
</dbReference>
<dbReference type="EMBL" id="SHOA02000004">
    <property type="protein sequence ID" value="TDH71301.1"/>
    <property type="molecule type" value="Genomic_DNA"/>
</dbReference>
<evidence type="ECO:0000313" key="4">
    <source>
        <dbReference type="Proteomes" id="UP000294530"/>
    </source>
</evidence>
<dbReference type="InterPro" id="IPR035940">
    <property type="entry name" value="CAP_sf"/>
</dbReference>
<gene>
    <name evidence="3" type="ORF">CCR75_004645</name>
</gene>
<feature type="domain" description="SCP" evidence="2">
    <location>
        <begin position="44"/>
        <end position="159"/>
    </location>
</feature>
<dbReference type="RefSeq" id="XP_067820800.1">
    <property type="nucleotide sequence ID" value="XM_067962731.1"/>
</dbReference>
<sequence>MFVLQQSTLALLLSFASVSSATNLQQMAPDFSPVVSSQPSDLVAHVNMERANHGLANLCTNHKLQAAAERHIMDQFKTDFMSDTGTDNSHPEQRITDAGFEWQSVAESVDAGDANATDVLNWWMKGENRENVLGKYTMVGTAYVYNEMTFNKHYWVQVYATSSSEHCDS</sequence>
<dbReference type="Proteomes" id="UP000294530">
    <property type="component" value="Unassembled WGS sequence"/>
</dbReference>
<proteinExistence type="predicted"/>
<organism evidence="3 4">
    <name type="scientific">Bremia lactucae</name>
    <name type="common">Lettuce downy mildew</name>
    <dbReference type="NCBI Taxonomy" id="4779"/>
    <lineage>
        <taxon>Eukaryota</taxon>
        <taxon>Sar</taxon>
        <taxon>Stramenopiles</taxon>
        <taxon>Oomycota</taxon>
        <taxon>Peronosporomycetes</taxon>
        <taxon>Peronosporales</taxon>
        <taxon>Peronosporaceae</taxon>
        <taxon>Bremia</taxon>
    </lineage>
</organism>
<feature type="signal peptide" evidence="1">
    <location>
        <begin position="1"/>
        <end position="21"/>
    </location>
</feature>
<dbReference type="GeneID" id="94348402"/>
<protein>
    <recommendedName>
        <fullName evidence="2">SCP domain-containing protein</fullName>
    </recommendedName>
</protein>
<evidence type="ECO:0000256" key="1">
    <source>
        <dbReference type="SAM" id="SignalP"/>
    </source>
</evidence>
<dbReference type="SUPFAM" id="SSF55797">
    <property type="entry name" value="PR-1-like"/>
    <property type="match status" value="1"/>
</dbReference>
<dbReference type="PANTHER" id="PTHR31157:SF1">
    <property type="entry name" value="SCP DOMAIN-CONTAINING PROTEIN"/>
    <property type="match status" value="1"/>
</dbReference>
<dbReference type="PANTHER" id="PTHR31157">
    <property type="entry name" value="SCP DOMAIN-CONTAINING PROTEIN"/>
    <property type="match status" value="1"/>
</dbReference>
<feature type="chain" id="PRO_5037379359" description="SCP domain-containing protein" evidence="1">
    <location>
        <begin position="22"/>
        <end position="169"/>
    </location>
</feature>
<dbReference type="InterPro" id="IPR014044">
    <property type="entry name" value="CAP_dom"/>
</dbReference>
<dbReference type="CDD" id="cd05379">
    <property type="entry name" value="CAP_bacterial"/>
    <property type="match status" value="1"/>
</dbReference>
<name>A0A976FR70_BRELC</name>
<accession>A0A976FR70</accession>
<comment type="caution">
    <text evidence="3">The sequence shown here is derived from an EMBL/GenBank/DDBJ whole genome shotgun (WGS) entry which is preliminary data.</text>
</comment>
<reference evidence="3 4" key="1">
    <citation type="journal article" date="2021" name="Genome Biol.">
        <title>AFLAP: assembly-free linkage analysis pipeline using k-mers from genome sequencing data.</title>
        <authorList>
            <person name="Fletcher K."/>
            <person name="Zhang L."/>
            <person name="Gil J."/>
            <person name="Han R."/>
            <person name="Cavanaugh K."/>
            <person name="Michelmore R."/>
        </authorList>
    </citation>
    <scope>NUCLEOTIDE SEQUENCE [LARGE SCALE GENOMIC DNA]</scope>
    <source>
        <strain evidence="3 4">SF5</strain>
    </source>
</reference>
<dbReference type="Pfam" id="PF00188">
    <property type="entry name" value="CAP"/>
    <property type="match status" value="1"/>
</dbReference>
<dbReference type="AlphaFoldDB" id="A0A976FR70"/>
<keyword evidence="1" id="KW-0732">Signal</keyword>
<keyword evidence="4" id="KW-1185">Reference proteome</keyword>
<dbReference type="KEGG" id="blac:94348402"/>
<evidence type="ECO:0000259" key="2">
    <source>
        <dbReference type="Pfam" id="PF00188"/>
    </source>
</evidence>